<organism evidence="1">
    <name type="scientific">Anguilla anguilla</name>
    <name type="common">European freshwater eel</name>
    <name type="synonym">Muraena anguilla</name>
    <dbReference type="NCBI Taxonomy" id="7936"/>
    <lineage>
        <taxon>Eukaryota</taxon>
        <taxon>Metazoa</taxon>
        <taxon>Chordata</taxon>
        <taxon>Craniata</taxon>
        <taxon>Vertebrata</taxon>
        <taxon>Euteleostomi</taxon>
        <taxon>Actinopterygii</taxon>
        <taxon>Neopterygii</taxon>
        <taxon>Teleostei</taxon>
        <taxon>Anguilliformes</taxon>
        <taxon>Anguillidae</taxon>
        <taxon>Anguilla</taxon>
    </lineage>
</organism>
<dbReference type="EMBL" id="GBXM01030893">
    <property type="protein sequence ID" value="JAH77684.1"/>
    <property type="molecule type" value="Transcribed_RNA"/>
</dbReference>
<protein>
    <submittedName>
        <fullName evidence="1">Uncharacterized protein</fullName>
    </submittedName>
</protein>
<accession>A0A0E9VHR5</accession>
<sequence>MRGRTRMHTRRLPCKLFRTGPWPTLSYLLPADLHEFECSSSGSWVYKYLFSQDNSNI</sequence>
<name>A0A0E9VHR5_ANGAN</name>
<reference evidence="1" key="2">
    <citation type="journal article" date="2015" name="Fish Shellfish Immunol.">
        <title>Early steps in the European eel (Anguilla anguilla)-Vibrio vulnificus interaction in the gills: Role of the RtxA13 toxin.</title>
        <authorList>
            <person name="Callol A."/>
            <person name="Pajuelo D."/>
            <person name="Ebbesson L."/>
            <person name="Teles M."/>
            <person name="MacKenzie S."/>
            <person name="Amaro C."/>
        </authorList>
    </citation>
    <scope>NUCLEOTIDE SEQUENCE</scope>
</reference>
<dbReference type="AlphaFoldDB" id="A0A0E9VHR5"/>
<proteinExistence type="predicted"/>
<reference evidence="1" key="1">
    <citation type="submission" date="2014-11" db="EMBL/GenBank/DDBJ databases">
        <authorList>
            <person name="Amaro Gonzalez C."/>
        </authorList>
    </citation>
    <scope>NUCLEOTIDE SEQUENCE</scope>
</reference>
<evidence type="ECO:0000313" key="1">
    <source>
        <dbReference type="EMBL" id="JAH77684.1"/>
    </source>
</evidence>